<dbReference type="EMBL" id="QNGE01006918">
    <property type="protein sequence ID" value="KAA3671243.1"/>
    <property type="molecule type" value="Genomic_DNA"/>
</dbReference>
<accession>A0A5J4N6Z8</accession>
<feature type="compositionally biased region" description="Polar residues" evidence="1">
    <location>
        <begin position="191"/>
        <end position="206"/>
    </location>
</feature>
<comment type="caution">
    <text evidence="2">The sequence shown here is derived from an EMBL/GenBank/DDBJ whole genome shotgun (WGS) entry which is preliminary data.</text>
</comment>
<name>A0A5J4N6Z8_9TREM</name>
<proteinExistence type="predicted"/>
<dbReference type="Gene3D" id="3.60.10.10">
    <property type="entry name" value="Endonuclease/exonuclease/phosphatase"/>
    <property type="match status" value="1"/>
</dbReference>
<keyword evidence="3" id="KW-1185">Reference proteome</keyword>
<feature type="non-terminal residue" evidence="2">
    <location>
        <position position="1"/>
    </location>
</feature>
<sequence>VSPFPQTSMGRQVISVDLCIRFAHLNSDLSTSSPAAPLRLRVFTAHLESSRDGADYRKAQLRQVVYNMLCVCNPSRDWTLTRCDGLRISMTYWAELDDVLTKSTEPLMPDTPIGTGLTNQSPGPPGLRLEERRHLSPKKARFCTLPPIRCLAVQPSESKAFVENPNRSPDQFWASWQYPSPHRTVNIHTSNSLTQHRPSRSINRVTSPDAYSRVDRRKHAVADPSPLSF</sequence>
<feature type="region of interest" description="Disordered" evidence="1">
    <location>
        <begin position="191"/>
        <end position="229"/>
    </location>
</feature>
<organism evidence="2 3">
    <name type="scientific">Paragonimus westermani</name>
    <dbReference type="NCBI Taxonomy" id="34504"/>
    <lineage>
        <taxon>Eukaryota</taxon>
        <taxon>Metazoa</taxon>
        <taxon>Spiralia</taxon>
        <taxon>Lophotrochozoa</taxon>
        <taxon>Platyhelminthes</taxon>
        <taxon>Trematoda</taxon>
        <taxon>Digenea</taxon>
        <taxon>Plagiorchiida</taxon>
        <taxon>Troglotremata</taxon>
        <taxon>Troglotrematidae</taxon>
        <taxon>Paragonimus</taxon>
    </lineage>
</organism>
<dbReference type="AlphaFoldDB" id="A0A5J4N6Z8"/>
<dbReference type="InterPro" id="IPR036691">
    <property type="entry name" value="Endo/exonu/phosph_ase_sf"/>
</dbReference>
<evidence type="ECO:0000313" key="3">
    <source>
        <dbReference type="Proteomes" id="UP000324629"/>
    </source>
</evidence>
<dbReference type="Proteomes" id="UP000324629">
    <property type="component" value="Unassembled WGS sequence"/>
</dbReference>
<evidence type="ECO:0000313" key="2">
    <source>
        <dbReference type="EMBL" id="KAA3671243.1"/>
    </source>
</evidence>
<evidence type="ECO:0000256" key="1">
    <source>
        <dbReference type="SAM" id="MobiDB-lite"/>
    </source>
</evidence>
<protein>
    <submittedName>
        <fullName evidence="2">Uncharacterized protein</fullName>
    </submittedName>
</protein>
<reference evidence="2 3" key="1">
    <citation type="journal article" date="2019" name="Gigascience">
        <title>Whole-genome sequence of the oriental lung fluke Paragonimus westermani.</title>
        <authorList>
            <person name="Oey H."/>
            <person name="Zakrzewski M."/>
            <person name="Narain K."/>
            <person name="Devi K.R."/>
            <person name="Agatsuma T."/>
            <person name="Nawaratna S."/>
            <person name="Gobert G.N."/>
            <person name="Jones M.K."/>
            <person name="Ragan M.A."/>
            <person name="McManus D.P."/>
            <person name="Krause L."/>
        </authorList>
    </citation>
    <scope>NUCLEOTIDE SEQUENCE [LARGE SCALE GENOMIC DNA]</scope>
    <source>
        <strain evidence="2 3">IND2009</strain>
    </source>
</reference>
<gene>
    <name evidence="2" type="ORF">DEA37_0003600</name>
</gene>